<sequence>MSSTRRIMGKMIDIGANLTDPMFRGIYHGSRKHDDDFSDMMNRAKDNGVEKIIVTGGSLEDSKAALELAQTYENLYSTVGCHPTRCKEFVDHPGGPAKYLSDLEELIRSDKVVAIGELGLDNDRLQFCDAQTQRTYFELQLELASKYKLPLFLHNRNSIDNMVEILERNAQKFQASGGVVHSFDGTADDVSRILNLGLSIGINGCSLKKEENLEVIKCIPSDKLMIETDCPWCEIRQTHAGYKFIKSALNKSKNAKDPKLAVKNRNEPMNLVQVLEVLAAVRQEEQEILSNQIYLNTMRMFFNK</sequence>
<reference evidence="8" key="1">
    <citation type="submission" date="2018-10" db="EMBL/GenBank/DDBJ databases">
        <title>Transcriptome assembly of Aceria tosichella (Wheat curl mite) Type 2.</title>
        <authorList>
            <person name="Scully E.D."/>
            <person name="Geib S.M."/>
            <person name="Palmer N.A."/>
            <person name="Gupta A.K."/>
            <person name="Sarath G."/>
            <person name="Tatineni S."/>
        </authorList>
    </citation>
    <scope>NUCLEOTIDE SEQUENCE</scope>
    <source>
        <strain evidence="8">LincolnNE</strain>
    </source>
</reference>
<comment type="function">
    <text evidence="6">Deoxyribonuclease which catalyzes (in vitro) the decatenation of kinetoplast DNA, which are circular DNA catenated to each other, producing linear DNA molecules. Plays an important role in chromosomal segregation and cell cycle progression during eye development probably via its DNA decatenation activity.</text>
</comment>
<name>A0A6G1SFW6_9ACAR</name>
<comment type="similarity">
    <text evidence="1">Belongs to the metallo-dependent hydrolases superfamily. TatD-type hydrolase family.</text>
</comment>
<feature type="binding site" evidence="7">
    <location>
        <position position="181"/>
    </location>
    <ligand>
        <name>a divalent metal cation</name>
        <dbReference type="ChEBI" id="CHEBI:60240"/>
        <label>2</label>
    </ligand>
</feature>
<gene>
    <name evidence="8" type="primary">tatdn1</name>
    <name evidence="8" type="ORF">g.13039</name>
</gene>
<dbReference type="Gene3D" id="3.20.20.140">
    <property type="entry name" value="Metal-dependent hydrolases"/>
    <property type="match status" value="1"/>
</dbReference>
<evidence type="ECO:0000313" key="8">
    <source>
        <dbReference type="EMBL" id="MDE49057.1"/>
    </source>
</evidence>
<organism evidence="8">
    <name type="scientific">Aceria tosichella</name>
    <name type="common">wheat curl mite</name>
    <dbReference type="NCBI Taxonomy" id="561515"/>
    <lineage>
        <taxon>Eukaryota</taxon>
        <taxon>Metazoa</taxon>
        <taxon>Ecdysozoa</taxon>
        <taxon>Arthropoda</taxon>
        <taxon>Chelicerata</taxon>
        <taxon>Arachnida</taxon>
        <taxon>Acari</taxon>
        <taxon>Acariformes</taxon>
        <taxon>Trombidiformes</taxon>
        <taxon>Prostigmata</taxon>
        <taxon>Eupodina</taxon>
        <taxon>Eriophyoidea</taxon>
        <taxon>Eriophyidae</taxon>
        <taxon>Eriophyinae</taxon>
        <taxon>Aceriini</taxon>
        <taxon>Aceria</taxon>
    </lineage>
</organism>
<keyword evidence="4" id="KW-0378">Hydrolase</keyword>
<dbReference type="AlphaFoldDB" id="A0A6G1SFW6"/>
<dbReference type="EMBL" id="GGYP01004286">
    <property type="protein sequence ID" value="MDE49057.1"/>
    <property type="molecule type" value="Transcribed_RNA"/>
</dbReference>
<dbReference type="Pfam" id="PF01026">
    <property type="entry name" value="TatD_DNase"/>
    <property type="match status" value="1"/>
</dbReference>
<dbReference type="InterPro" id="IPR032466">
    <property type="entry name" value="Metal_Hydrolase"/>
</dbReference>
<dbReference type="InterPro" id="IPR018228">
    <property type="entry name" value="DNase_TatD-rel_CS"/>
</dbReference>
<dbReference type="CDD" id="cd01310">
    <property type="entry name" value="TatD_DNAse"/>
    <property type="match status" value="1"/>
</dbReference>
<dbReference type="PANTHER" id="PTHR10060">
    <property type="entry name" value="TATD FAMILY DEOXYRIBONUCLEASE"/>
    <property type="match status" value="1"/>
</dbReference>
<accession>A0A6G1SFW6</accession>
<evidence type="ECO:0000256" key="2">
    <source>
        <dbReference type="ARBA" id="ARBA00022722"/>
    </source>
</evidence>
<dbReference type="PROSITE" id="PS01091">
    <property type="entry name" value="TATD_3"/>
    <property type="match status" value="1"/>
</dbReference>
<evidence type="ECO:0000256" key="4">
    <source>
        <dbReference type="ARBA" id="ARBA00022801"/>
    </source>
</evidence>
<evidence type="ECO:0000256" key="6">
    <source>
        <dbReference type="ARBA" id="ARBA00045223"/>
    </source>
</evidence>
<keyword evidence="2" id="KW-0540">Nuclease</keyword>
<dbReference type="PANTHER" id="PTHR10060:SF15">
    <property type="entry name" value="DEOXYRIBONUCLEASE TATDN1"/>
    <property type="match status" value="1"/>
</dbReference>
<feature type="binding site" evidence="7">
    <location>
        <position position="154"/>
    </location>
    <ligand>
        <name>a divalent metal cation</name>
        <dbReference type="ChEBI" id="CHEBI:60240"/>
        <label>2</label>
    </ligand>
</feature>
<dbReference type="SUPFAM" id="SSF51556">
    <property type="entry name" value="Metallo-dependent hydrolases"/>
    <property type="match status" value="1"/>
</dbReference>
<evidence type="ECO:0000256" key="1">
    <source>
        <dbReference type="ARBA" id="ARBA00009275"/>
    </source>
</evidence>
<dbReference type="GO" id="GO:0008296">
    <property type="term" value="F:3'-5'-DNA exonuclease activity"/>
    <property type="evidence" value="ECO:0007669"/>
    <property type="project" value="TreeGrafter"/>
</dbReference>
<dbReference type="GO" id="GO:0005829">
    <property type="term" value="C:cytosol"/>
    <property type="evidence" value="ECO:0007669"/>
    <property type="project" value="TreeGrafter"/>
</dbReference>
<keyword evidence="3 7" id="KW-0479">Metal-binding</keyword>
<dbReference type="InterPro" id="IPR001130">
    <property type="entry name" value="TatD-like"/>
</dbReference>
<evidence type="ECO:0000256" key="7">
    <source>
        <dbReference type="PIRSR" id="PIRSR005902-1"/>
    </source>
</evidence>
<dbReference type="PIRSF" id="PIRSF005902">
    <property type="entry name" value="DNase_TatD"/>
    <property type="match status" value="1"/>
</dbReference>
<feature type="binding site" evidence="7">
    <location>
        <position position="117"/>
    </location>
    <ligand>
        <name>a divalent metal cation</name>
        <dbReference type="ChEBI" id="CHEBI:60240"/>
        <label>1</label>
    </ligand>
</feature>
<dbReference type="GO" id="GO:0046872">
    <property type="term" value="F:metal ion binding"/>
    <property type="evidence" value="ECO:0007669"/>
    <property type="project" value="UniProtKB-KW"/>
</dbReference>
<evidence type="ECO:0000256" key="5">
    <source>
        <dbReference type="ARBA" id="ARBA00039767"/>
    </source>
</evidence>
<protein>
    <recommendedName>
        <fullName evidence="5">Deoxyribonuclease TATDN1</fullName>
    </recommendedName>
</protein>
<feature type="binding site" evidence="7">
    <location>
        <position position="229"/>
    </location>
    <ligand>
        <name>a divalent metal cation</name>
        <dbReference type="ChEBI" id="CHEBI:60240"/>
        <label>1</label>
    </ligand>
</feature>
<proteinExistence type="inferred from homology"/>
<evidence type="ECO:0000256" key="3">
    <source>
        <dbReference type="ARBA" id="ARBA00022723"/>
    </source>
</evidence>
<dbReference type="InterPro" id="IPR050891">
    <property type="entry name" value="TatD-type_Hydrolase"/>
</dbReference>